<gene>
    <name evidence="1" type="ORF">TNIN_249581</name>
</gene>
<evidence type="ECO:0000313" key="1">
    <source>
        <dbReference type="EMBL" id="GFS46346.1"/>
    </source>
</evidence>
<organism evidence="1 2">
    <name type="scientific">Trichonephila inaurata madagascariensis</name>
    <dbReference type="NCBI Taxonomy" id="2747483"/>
    <lineage>
        <taxon>Eukaryota</taxon>
        <taxon>Metazoa</taxon>
        <taxon>Ecdysozoa</taxon>
        <taxon>Arthropoda</taxon>
        <taxon>Chelicerata</taxon>
        <taxon>Arachnida</taxon>
        <taxon>Araneae</taxon>
        <taxon>Araneomorphae</taxon>
        <taxon>Entelegynae</taxon>
        <taxon>Araneoidea</taxon>
        <taxon>Nephilidae</taxon>
        <taxon>Trichonephila</taxon>
        <taxon>Trichonephila inaurata</taxon>
    </lineage>
</organism>
<feature type="non-terminal residue" evidence="1">
    <location>
        <position position="1"/>
    </location>
</feature>
<name>A0A8X6JYR5_9ARAC</name>
<evidence type="ECO:0000313" key="2">
    <source>
        <dbReference type="Proteomes" id="UP000886998"/>
    </source>
</evidence>
<comment type="caution">
    <text evidence="1">The sequence shown here is derived from an EMBL/GenBank/DDBJ whole genome shotgun (WGS) entry which is preliminary data.</text>
</comment>
<protein>
    <submittedName>
        <fullName evidence="1">Uncharacterized protein</fullName>
    </submittedName>
</protein>
<dbReference type="Proteomes" id="UP000886998">
    <property type="component" value="Unassembled WGS sequence"/>
</dbReference>
<dbReference type="EMBL" id="BMAV01025983">
    <property type="protein sequence ID" value="GFS46346.1"/>
    <property type="molecule type" value="Genomic_DNA"/>
</dbReference>
<keyword evidence="2" id="KW-1185">Reference proteome</keyword>
<accession>A0A8X6JYR5</accession>
<reference evidence="1" key="1">
    <citation type="submission" date="2020-08" db="EMBL/GenBank/DDBJ databases">
        <title>Multicomponent nature underlies the extraordinary mechanical properties of spider dragline silk.</title>
        <authorList>
            <person name="Kono N."/>
            <person name="Nakamura H."/>
            <person name="Mori M."/>
            <person name="Yoshida Y."/>
            <person name="Ohtoshi R."/>
            <person name="Malay A.D."/>
            <person name="Moran D.A.P."/>
            <person name="Tomita M."/>
            <person name="Numata K."/>
            <person name="Arakawa K."/>
        </authorList>
    </citation>
    <scope>NUCLEOTIDE SEQUENCE</scope>
</reference>
<proteinExistence type="predicted"/>
<sequence length="84" mass="9902">DTNDEWKKSERTFVYIPEDSQTKQVNVPEERYYFSVRIIANAIMLLFTSNDSFGGVYVYIYHLMLHEVTDTSAQTVDCQLEFYS</sequence>
<dbReference type="AlphaFoldDB" id="A0A8X6JYR5"/>